<gene>
    <name evidence="8" type="ORF">GDO86_017160</name>
</gene>
<dbReference type="AlphaFoldDB" id="A0A8T2IRL9"/>
<accession>A0A8T2IRL9</accession>
<comment type="similarity">
    <text evidence="3">Belongs to the TBCC family.</text>
</comment>
<evidence type="ECO:0000256" key="3">
    <source>
        <dbReference type="ARBA" id="ARBA00008848"/>
    </source>
</evidence>
<keyword evidence="5" id="KW-0963">Cytoplasm</keyword>
<dbReference type="Proteomes" id="UP000812440">
    <property type="component" value="Chromosome 9"/>
</dbReference>
<dbReference type="Gene3D" id="2.160.20.70">
    <property type="match status" value="1"/>
</dbReference>
<dbReference type="EMBL" id="JAACNH010000009">
    <property type="protein sequence ID" value="KAG8432806.1"/>
    <property type="molecule type" value="Genomic_DNA"/>
</dbReference>
<comment type="caution">
    <text evidence="8">The sequence shown here is derived from an EMBL/GenBank/DDBJ whole genome shotgun (WGS) entry which is preliminary data.</text>
</comment>
<evidence type="ECO:0000313" key="9">
    <source>
        <dbReference type="Proteomes" id="UP000812440"/>
    </source>
</evidence>
<protein>
    <recommendedName>
        <fullName evidence="4">TBCC domain-containing protein 1</fullName>
    </recommendedName>
</protein>
<evidence type="ECO:0000259" key="7">
    <source>
        <dbReference type="PROSITE" id="PS51329"/>
    </source>
</evidence>
<dbReference type="InterPro" id="IPR016098">
    <property type="entry name" value="CAP/MinC_C"/>
</dbReference>
<dbReference type="OrthoDB" id="427777at2759"/>
<comment type="subcellular location">
    <subcellularLocation>
        <location evidence="1">Cytoplasm</location>
        <location evidence="1">Cytoskeleton</location>
        <location evidence="1">Microtubule organizing center</location>
        <location evidence="1">Centrosome</location>
    </subcellularLocation>
    <subcellularLocation>
        <location evidence="2">Cytoplasm</location>
        <location evidence="2">Cytoskeleton</location>
        <location evidence="2">Spindle pole</location>
    </subcellularLocation>
</comment>
<sequence length="318" mass="36413">MKSGYLKTSGTFSLQKLQAWIKECFVINPFGITSCIRSGKKLPWAQKVEGANKKTKVVCNMYKVPYVHRMVVISQISKQTVAKSSETLVDAHVKIHRCSDSYIYLLSPLRSVTVEKCQNTTVILGPVQTVLHVQMCSNVKIIGVCQRLSLSSTKDCTFHTLTPTRPIFYSGNQGVVLAPFHIYYSLLEDHMAQTGLATLPNCWDRPFFFSMESSDHHIWRIMSPQEFYVFVIPFEMEGDTAEIPGGLPPAYTKAMRQRQQKILMWQKTVKNAGLTREQRKQFQELVEMKFKEWLIKTENRQQLDSLVFSVDSVKQVSI</sequence>
<feature type="domain" description="C-CAP/cofactor C-like" evidence="7">
    <location>
        <begin position="45"/>
        <end position="196"/>
    </location>
</feature>
<dbReference type="InterPro" id="IPR012945">
    <property type="entry name" value="Tubulin-bd_cofactor_C_dom"/>
</dbReference>
<dbReference type="Pfam" id="PF07986">
    <property type="entry name" value="TBCC"/>
    <property type="match status" value="1"/>
</dbReference>
<keyword evidence="9" id="KW-1185">Reference proteome</keyword>
<dbReference type="PROSITE" id="PS51257">
    <property type="entry name" value="PROKAR_LIPOPROTEIN"/>
    <property type="match status" value="1"/>
</dbReference>
<dbReference type="InterPro" id="IPR006599">
    <property type="entry name" value="CARP_motif"/>
</dbReference>
<dbReference type="GO" id="GO:0031616">
    <property type="term" value="C:spindle pole centrosome"/>
    <property type="evidence" value="ECO:0007669"/>
    <property type="project" value="TreeGrafter"/>
</dbReference>
<dbReference type="SUPFAM" id="SSF69340">
    <property type="entry name" value="C-terminal domain of adenylylcyclase associated protein"/>
    <property type="match status" value="1"/>
</dbReference>
<dbReference type="GO" id="GO:0051661">
    <property type="term" value="P:maintenance of centrosome location"/>
    <property type="evidence" value="ECO:0007669"/>
    <property type="project" value="TreeGrafter"/>
</dbReference>
<dbReference type="PROSITE" id="PS51329">
    <property type="entry name" value="C_CAP_COFACTOR_C"/>
    <property type="match status" value="1"/>
</dbReference>
<dbReference type="PANTHER" id="PTHR16052">
    <property type="entry name" value="TBCC DOMAIN-CONTAINING PROTEIN 1"/>
    <property type="match status" value="1"/>
</dbReference>
<proteinExistence type="inferred from homology"/>
<dbReference type="InterPro" id="IPR036223">
    <property type="entry name" value="CAP_C_sf"/>
</dbReference>
<dbReference type="InterPro" id="IPR039589">
    <property type="entry name" value="TBCC1"/>
</dbReference>
<evidence type="ECO:0000313" key="8">
    <source>
        <dbReference type="EMBL" id="KAG8432806.1"/>
    </source>
</evidence>
<keyword evidence="6" id="KW-0206">Cytoskeleton</keyword>
<evidence type="ECO:0000256" key="5">
    <source>
        <dbReference type="ARBA" id="ARBA00022490"/>
    </source>
</evidence>
<dbReference type="GO" id="GO:0051684">
    <property type="term" value="P:maintenance of Golgi location"/>
    <property type="evidence" value="ECO:0007669"/>
    <property type="project" value="TreeGrafter"/>
</dbReference>
<evidence type="ECO:0000256" key="1">
    <source>
        <dbReference type="ARBA" id="ARBA00004300"/>
    </source>
</evidence>
<name>A0A8T2IRL9_9PIPI</name>
<dbReference type="PANTHER" id="PTHR16052:SF0">
    <property type="entry name" value="TBCC DOMAIN-CONTAINING PROTEIN 1"/>
    <property type="match status" value="1"/>
</dbReference>
<dbReference type="InterPro" id="IPR017901">
    <property type="entry name" value="C-CAP_CF_C-like"/>
</dbReference>
<reference evidence="8" key="1">
    <citation type="thesis" date="2020" institute="ProQuest LLC" country="789 East Eisenhower Parkway, Ann Arbor, MI, USA">
        <title>Comparative Genomics and Chromosome Evolution.</title>
        <authorList>
            <person name="Mudd A.B."/>
        </authorList>
    </citation>
    <scope>NUCLEOTIDE SEQUENCE</scope>
    <source>
        <strain evidence="8">Female2</strain>
        <tissue evidence="8">Blood</tissue>
    </source>
</reference>
<evidence type="ECO:0000256" key="2">
    <source>
        <dbReference type="ARBA" id="ARBA00004647"/>
    </source>
</evidence>
<evidence type="ECO:0000256" key="4">
    <source>
        <dbReference type="ARBA" id="ARBA00017559"/>
    </source>
</evidence>
<dbReference type="SMART" id="SM00673">
    <property type="entry name" value="CARP"/>
    <property type="match status" value="2"/>
</dbReference>
<organism evidence="8 9">
    <name type="scientific">Hymenochirus boettgeri</name>
    <name type="common">Congo dwarf clawed frog</name>
    <dbReference type="NCBI Taxonomy" id="247094"/>
    <lineage>
        <taxon>Eukaryota</taxon>
        <taxon>Metazoa</taxon>
        <taxon>Chordata</taxon>
        <taxon>Craniata</taxon>
        <taxon>Vertebrata</taxon>
        <taxon>Euteleostomi</taxon>
        <taxon>Amphibia</taxon>
        <taxon>Batrachia</taxon>
        <taxon>Anura</taxon>
        <taxon>Pipoidea</taxon>
        <taxon>Pipidae</taxon>
        <taxon>Pipinae</taxon>
        <taxon>Hymenochirus</taxon>
    </lineage>
</organism>
<evidence type="ECO:0000256" key="6">
    <source>
        <dbReference type="ARBA" id="ARBA00023212"/>
    </source>
</evidence>